<proteinExistence type="predicted"/>
<accession>A0A3N0AUD0</accession>
<dbReference type="Gene3D" id="3.90.79.10">
    <property type="entry name" value="Nucleoside Triphosphate Pyrophosphohydrolase"/>
    <property type="match status" value="1"/>
</dbReference>
<organism evidence="3 4">
    <name type="scientific">Adlercreutzia equolifaciens subsp. celatus DSM 18785</name>
    <dbReference type="NCBI Taxonomy" id="1121021"/>
    <lineage>
        <taxon>Bacteria</taxon>
        <taxon>Bacillati</taxon>
        <taxon>Actinomycetota</taxon>
        <taxon>Coriobacteriia</taxon>
        <taxon>Eggerthellales</taxon>
        <taxon>Eggerthellaceae</taxon>
        <taxon>Adlercreutzia</taxon>
    </lineage>
</organism>
<dbReference type="PANTHER" id="PTHR21340:SF0">
    <property type="entry name" value="BIS(5'-NUCLEOSYL)-TETRAPHOSPHATASE [ASYMMETRICAL]"/>
    <property type="match status" value="1"/>
</dbReference>
<keyword evidence="4" id="KW-1185">Reference proteome</keyword>
<dbReference type="PROSITE" id="PS51462">
    <property type="entry name" value="NUDIX"/>
    <property type="match status" value="1"/>
</dbReference>
<dbReference type="SUPFAM" id="SSF55811">
    <property type="entry name" value="Nudix"/>
    <property type="match status" value="1"/>
</dbReference>
<dbReference type="InterPro" id="IPR051325">
    <property type="entry name" value="Nudix_hydrolase_domain"/>
</dbReference>
<reference evidence="3 4" key="1">
    <citation type="journal article" date="2019" name="Microbiol. Resour. Announc.">
        <title>Draft Genome Sequences of Type Strains of Gordonibacter faecihominis, Paraeggerthella hongkongensis, Parvibacter caecicola,Slackia equolifaciens, Slackia faecicanis, and Slackia isoflavoniconvertens.</title>
        <authorList>
            <person name="Danylec N."/>
            <person name="Stoll D.A."/>
            <person name="Dotsch A."/>
            <person name="Huch M."/>
        </authorList>
    </citation>
    <scope>NUCLEOTIDE SEQUENCE [LARGE SCALE GENOMIC DNA]</scope>
    <source>
        <strain evidence="3 4">DSM 18785</strain>
    </source>
</reference>
<comment type="caution">
    <text evidence="3">The sequence shown here is derived from an EMBL/GenBank/DDBJ whole genome shotgun (WGS) entry which is preliminary data.</text>
</comment>
<dbReference type="PANTHER" id="PTHR21340">
    <property type="entry name" value="DIADENOSINE 5,5-P1,P4-TETRAPHOSPHATE PYROPHOSPHOHYDROLASE MUTT"/>
    <property type="match status" value="1"/>
</dbReference>
<dbReference type="Proteomes" id="UP000278327">
    <property type="component" value="Unassembled WGS sequence"/>
</dbReference>
<dbReference type="CDD" id="cd04664">
    <property type="entry name" value="NUDIX_DHNTPase_like"/>
    <property type="match status" value="1"/>
</dbReference>
<sequence>MSRVPFQVLVFLRRLDANGPEYLVLKRADLSVWQGVAGGGEGDESPREAAIRETMEEVGVSATRLIDLESVAMVPVLDVVGCYRWGDEVLEIPEYAFCVDVDANVVIRLSEEHAEYRWCSACEAFDLLEWDSNRKALCVAEARMTIEAPVGELPEIAAD</sequence>
<dbReference type="InterPro" id="IPR015797">
    <property type="entry name" value="NUDIX_hydrolase-like_dom_sf"/>
</dbReference>
<dbReference type="InterPro" id="IPR020084">
    <property type="entry name" value="NUDIX_hydrolase_CS"/>
</dbReference>
<evidence type="ECO:0000256" key="1">
    <source>
        <dbReference type="ARBA" id="ARBA00022801"/>
    </source>
</evidence>
<dbReference type="Pfam" id="PF00293">
    <property type="entry name" value="NUDIX"/>
    <property type="match status" value="1"/>
</dbReference>
<name>A0A3N0AUD0_9ACTN</name>
<keyword evidence="1" id="KW-0378">Hydrolase</keyword>
<dbReference type="GO" id="GO:0006754">
    <property type="term" value="P:ATP biosynthetic process"/>
    <property type="evidence" value="ECO:0007669"/>
    <property type="project" value="TreeGrafter"/>
</dbReference>
<dbReference type="RefSeq" id="WP_117284936.1">
    <property type="nucleotide sequence ID" value="NZ_JAMTCE010000007.1"/>
</dbReference>
<dbReference type="PROSITE" id="PS00893">
    <property type="entry name" value="NUDIX_BOX"/>
    <property type="match status" value="1"/>
</dbReference>
<feature type="domain" description="Nudix hydrolase" evidence="2">
    <location>
        <begin position="1"/>
        <end position="144"/>
    </location>
</feature>
<evidence type="ECO:0000313" key="4">
    <source>
        <dbReference type="Proteomes" id="UP000278327"/>
    </source>
</evidence>
<evidence type="ECO:0000313" key="3">
    <source>
        <dbReference type="EMBL" id="RNL38174.1"/>
    </source>
</evidence>
<dbReference type="GO" id="GO:0006167">
    <property type="term" value="P:AMP biosynthetic process"/>
    <property type="evidence" value="ECO:0007669"/>
    <property type="project" value="TreeGrafter"/>
</dbReference>
<dbReference type="EMBL" id="QICA01000008">
    <property type="protein sequence ID" value="RNL38174.1"/>
    <property type="molecule type" value="Genomic_DNA"/>
</dbReference>
<dbReference type="AlphaFoldDB" id="A0A3N0AUD0"/>
<dbReference type="InterPro" id="IPR000086">
    <property type="entry name" value="NUDIX_hydrolase_dom"/>
</dbReference>
<evidence type="ECO:0000259" key="2">
    <source>
        <dbReference type="PROSITE" id="PS51462"/>
    </source>
</evidence>
<dbReference type="GO" id="GO:0004081">
    <property type="term" value="F:bis(5'-nucleosyl)-tetraphosphatase (asymmetrical) activity"/>
    <property type="evidence" value="ECO:0007669"/>
    <property type="project" value="TreeGrafter"/>
</dbReference>
<protein>
    <submittedName>
        <fullName evidence="3">NUDIX pyrophosphatase</fullName>
    </submittedName>
</protein>
<gene>
    <name evidence="3" type="ORF">DMP10_06035</name>
</gene>